<comment type="caution">
    <text evidence="2">The sequence shown here is derived from an EMBL/GenBank/DDBJ whole genome shotgun (WGS) entry which is preliminary data.</text>
</comment>
<keyword evidence="1" id="KW-1133">Transmembrane helix</keyword>
<gene>
    <name evidence="2" type="ORF">JNB61_12950</name>
</gene>
<evidence type="ECO:0000256" key="1">
    <source>
        <dbReference type="SAM" id="Phobius"/>
    </source>
</evidence>
<dbReference type="RefSeq" id="WP_220339885.1">
    <property type="nucleotide sequence ID" value="NZ_JAEUAX010000006.1"/>
</dbReference>
<feature type="transmembrane region" description="Helical" evidence="1">
    <location>
        <begin position="145"/>
        <end position="167"/>
    </location>
</feature>
<feature type="transmembrane region" description="Helical" evidence="1">
    <location>
        <begin position="7"/>
        <end position="26"/>
    </location>
</feature>
<dbReference type="EMBL" id="JAEUAX010000006">
    <property type="protein sequence ID" value="MBW9110683.1"/>
    <property type="molecule type" value="Genomic_DNA"/>
</dbReference>
<keyword evidence="1" id="KW-0472">Membrane</keyword>
<protein>
    <submittedName>
        <fullName evidence="2">Uncharacterized protein</fullName>
    </submittedName>
</protein>
<feature type="transmembrane region" description="Helical" evidence="1">
    <location>
        <begin position="32"/>
        <end position="54"/>
    </location>
</feature>
<keyword evidence="3" id="KW-1185">Reference proteome</keyword>
<keyword evidence="1" id="KW-0812">Transmembrane</keyword>
<accession>A0ABS7I2G7</accession>
<dbReference type="Proteomes" id="UP000777440">
    <property type="component" value="Unassembled WGS sequence"/>
</dbReference>
<sequence length="216" mass="22238">MGRVRLTWTTGGVGLVLCGVMGMFQYSVFGLASAIAVAMDIVFAGAVLLFAIGLSQEASVVARRPLGTTALAVVALWPLVMRVAQPFLPTMDAATFDAGLEAYRAAESVLTTVFLVNLLVSFAAGSIAAVQIARAKVVPGPWRWAPLWALVLSAAAVVLPQLLFAVAGATGAQITAEVAILLGAVGFLARTLGLGILALVLAARTRADSVNVYPST</sequence>
<name>A0ABS7I2G7_9MICO</name>
<feature type="transmembrane region" description="Helical" evidence="1">
    <location>
        <begin position="179"/>
        <end position="203"/>
    </location>
</feature>
<feature type="transmembrane region" description="Helical" evidence="1">
    <location>
        <begin position="66"/>
        <end position="88"/>
    </location>
</feature>
<feature type="transmembrane region" description="Helical" evidence="1">
    <location>
        <begin position="108"/>
        <end position="133"/>
    </location>
</feature>
<organism evidence="2 3">
    <name type="scientific">Microbacterium ureisolvens</name>
    <dbReference type="NCBI Taxonomy" id="2781186"/>
    <lineage>
        <taxon>Bacteria</taxon>
        <taxon>Bacillati</taxon>
        <taxon>Actinomycetota</taxon>
        <taxon>Actinomycetes</taxon>
        <taxon>Micrococcales</taxon>
        <taxon>Microbacteriaceae</taxon>
        <taxon>Microbacterium</taxon>
    </lineage>
</organism>
<proteinExistence type="predicted"/>
<evidence type="ECO:0000313" key="2">
    <source>
        <dbReference type="EMBL" id="MBW9110683.1"/>
    </source>
</evidence>
<evidence type="ECO:0000313" key="3">
    <source>
        <dbReference type="Proteomes" id="UP000777440"/>
    </source>
</evidence>
<reference evidence="2 3" key="1">
    <citation type="journal article" date="2021" name="MBio">
        <title>Poor Competitiveness of Bradyrhizobium in Pigeon Pea Root Colonization in Indian Soils.</title>
        <authorList>
            <person name="Chalasani D."/>
            <person name="Basu A."/>
            <person name="Pullabhotla S.V.S.R.N."/>
            <person name="Jorrin B."/>
            <person name="Neal A.L."/>
            <person name="Poole P.S."/>
            <person name="Podile A.R."/>
            <person name="Tkacz A."/>
        </authorList>
    </citation>
    <scope>NUCLEOTIDE SEQUENCE [LARGE SCALE GENOMIC DNA]</scope>
    <source>
        <strain evidence="2 3">HU12</strain>
    </source>
</reference>